<accession>A0A9P6B3X3</accession>
<name>A0A9P6B3X3_9AGAM</name>
<dbReference type="EMBL" id="MU128935">
    <property type="protein sequence ID" value="KAF9517019.1"/>
    <property type="molecule type" value="Genomic_DNA"/>
</dbReference>
<organism evidence="2 3">
    <name type="scientific">Hydnum rufescens UP504</name>
    <dbReference type="NCBI Taxonomy" id="1448309"/>
    <lineage>
        <taxon>Eukaryota</taxon>
        <taxon>Fungi</taxon>
        <taxon>Dikarya</taxon>
        <taxon>Basidiomycota</taxon>
        <taxon>Agaricomycotina</taxon>
        <taxon>Agaricomycetes</taxon>
        <taxon>Cantharellales</taxon>
        <taxon>Hydnaceae</taxon>
        <taxon>Hydnum</taxon>
    </lineage>
</organism>
<feature type="region of interest" description="Disordered" evidence="1">
    <location>
        <begin position="94"/>
        <end position="113"/>
    </location>
</feature>
<evidence type="ECO:0000256" key="1">
    <source>
        <dbReference type="SAM" id="MobiDB-lite"/>
    </source>
</evidence>
<dbReference type="Proteomes" id="UP000886523">
    <property type="component" value="Unassembled WGS sequence"/>
</dbReference>
<evidence type="ECO:0000313" key="3">
    <source>
        <dbReference type="Proteomes" id="UP000886523"/>
    </source>
</evidence>
<protein>
    <submittedName>
        <fullName evidence="2">Uncharacterized protein</fullName>
    </submittedName>
</protein>
<feature type="region of interest" description="Disordered" evidence="1">
    <location>
        <begin position="1"/>
        <end position="23"/>
    </location>
</feature>
<feature type="compositionally biased region" description="Basic residues" evidence="1">
    <location>
        <begin position="100"/>
        <end position="113"/>
    </location>
</feature>
<comment type="caution">
    <text evidence="2">The sequence shown here is derived from an EMBL/GenBank/DDBJ whole genome shotgun (WGS) entry which is preliminary data.</text>
</comment>
<proteinExistence type="predicted"/>
<dbReference type="AlphaFoldDB" id="A0A9P6B3X3"/>
<keyword evidence="3" id="KW-1185">Reference proteome</keyword>
<sequence length="113" mass="12598">MSRNPSVPRSTSTSSDSITSKPRTLVNINGLVMPQVVPGEQDDFNADVNHDSFRVTYYDPGQQAAKKRLMALLESEVEDVASDEVRLEVAAAEEREKGRRMIPTRRSTRMAGF</sequence>
<reference evidence="2" key="1">
    <citation type="journal article" date="2020" name="Nat. Commun.">
        <title>Large-scale genome sequencing of mycorrhizal fungi provides insights into the early evolution of symbiotic traits.</title>
        <authorList>
            <person name="Miyauchi S."/>
            <person name="Kiss E."/>
            <person name="Kuo A."/>
            <person name="Drula E."/>
            <person name="Kohler A."/>
            <person name="Sanchez-Garcia M."/>
            <person name="Morin E."/>
            <person name="Andreopoulos B."/>
            <person name="Barry K.W."/>
            <person name="Bonito G."/>
            <person name="Buee M."/>
            <person name="Carver A."/>
            <person name="Chen C."/>
            <person name="Cichocki N."/>
            <person name="Clum A."/>
            <person name="Culley D."/>
            <person name="Crous P.W."/>
            <person name="Fauchery L."/>
            <person name="Girlanda M."/>
            <person name="Hayes R.D."/>
            <person name="Keri Z."/>
            <person name="LaButti K."/>
            <person name="Lipzen A."/>
            <person name="Lombard V."/>
            <person name="Magnuson J."/>
            <person name="Maillard F."/>
            <person name="Murat C."/>
            <person name="Nolan M."/>
            <person name="Ohm R.A."/>
            <person name="Pangilinan J."/>
            <person name="Pereira M.F."/>
            <person name="Perotto S."/>
            <person name="Peter M."/>
            <person name="Pfister S."/>
            <person name="Riley R."/>
            <person name="Sitrit Y."/>
            <person name="Stielow J.B."/>
            <person name="Szollosi G."/>
            <person name="Zifcakova L."/>
            <person name="Stursova M."/>
            <person name="Spatafora J.W."/>
            <person name="Tedersoo L."/>
            <person name="Vaario L.M."/>
            <person name="Yamada A."/>
            <person name="Yan M."/>
            <person name="Wang P."/>
            <person name="Xu J."/>
            <person name="Bruns T."/>
            <person name="Baldrian P."/>
            <person name="Vilgalys R."/>
            <person name="Dunand C."/>
            <person name="Henrissat B."/>
            <person name="Grigoriev I.V."/>
            <person name="Hibbett D."/>
            <person name="Nagy L.G."/>
            <person name="Martin F.M."/>
        </authorList>
    </citation>
    <scope>NUCLEOTIDE SEQUENCE</scope>
    <source>
        <strain evidence="2">UP504</strain>
    </source>
</reference>
<gene>
    <name evidence="2" type="ORF">BS47DRAFT_1340342</name>
</gene>
<evidence type="ECO:0000313" key="2">
    <source>
        <dbReference type="EMBL" id="KAF9517019.1"/>
    </source>
</evidence>